<protein>
    <submittedName>
        <fullName evidence="5">Trypsin Inhibitor like cysteine rich domain protein</fullName>
    </submittedName>
</protein>
<dbReference type="InterPro" id="IPR051368">
    <property type="entry name" value="SerProtInhib-TIL_Domain"/>
</dbReference>
<evidence type="ECO:0000313" key="5">
    <source>
        <dbReference type="EMBL" id="KHJ84138.1"/>
    </source>
</evidence>
<keyword evidence="3" id="KW-1015">Disulfide bond</keyword>
<evidence type="ECO:0000313" key="6">
    <source>
        <dbReference type="Proteomes" id="UP000053660"/>
    </source>
</evidence>
<proteinExistence type="predicted"/>
<dbReference type="AlphaFoldDB" id="A0A0B1SFS7"/>
<feature type="domain" description="TIL" evidence="4">
    <location>
        <begin position="113"/>
        <end position="167"/>
    </location>
</feature>
<evidence type="ECO:0000256" key="1">
    <source>
        <dbReference type="ARBA" id="ARBA00022690"/>
    </source>
</evidence>
<keyword evidence="6" id="KW-1185">Reference proteome</keyword>
<dbReference type="EMBL" id="KN570000">
    <property type="protein sequence ID" value="KHJ84138.1"/>
    <property type="molecule type" value="Genomic_DNA"/>
</dbReference>
<name>A0A0B1SFS7_OESDE</name>
<keyword evidence="2" id="KW-0722">Serine protease inhibitor</keyword>
<gene>
    <name evidence="5" type="ORF">OESDEN_16152</name>
</gene>
<evidence type="ECO:0000259" key="4">
    <source>
        <dbReference type="Pfam" id="PF01826"/>
    </source>
</evidence>
<dbReference type="Proteomes" id="UP000053660">
    <property type="component" value="Unassembled WGS sequence"/>
</dbReference>
<dbReference type="OrthoDB" id="5912264at2759"/>
<dbReference type="PANTHER" id="PTHR23259:SF70">
    <property type="entry name" value="ACCESSORY GLAND PROTEIN ACP62F-RELATED"/>
    <property type="match status" value="1"/>
</dbReference>
<dbReference type="SUPFAM" id="SSF57567">
    <property type="entry name" value="Serine protease inhibitors"/>
    <property type="match status" value="3"/>
</dbReference>
<dbReference type="PANTHER" id="PTHR23259">
    <property type="entry name" value="RIDDLE"/>
    <property type="match status" value="1"/>
</dbReference>
<dbReference type="CDD" id="cd19941">
    <property type="entry name" value="TIL"/>
    <property type="match status" value="3"/>
</dbReference>
<evidence type="ECO:0000256" key="3">
    <source>
        <dbReference type="ARBA" id="ARBA00023157"/>
    </source>
</evidence>
<feature type="non-terminal residue" evidence="5">
    <location>
        <position position="1"/>
    </location>
</feature>
<dbReference type="Gene3D" id="2.10.25.10">
    <property type="entry name" value="Laminin"/>
    <property type="match status" value="3"/>
</dbReference>
<dbReference type="Pfam" id="PF01826">
    <property type="entry name" value="TIL"/>
    <property type="match status" value="3"/>
</dbReference>
<reference evidence="5 6" key="1">
    <citation type="submission" date="2014-03" db="EMBL/GenBank/DDBJ databases">
        <title>Draft genome of the hookworm Oesophagostomum dentatum.</title>
        <authorList>
            <person name="Mitreva M."/>
        </authorList>
    </citation>
    <scope>NUCLEOTIDE SEQUENCE [LARGE SCALE GENOMIC DNA]</scope>
    <source>
        <strain evidence="5 6">OD-Hann</strain>
    </source>
</reference>
<dbReference type="InterPro" id="IPR002919">
    <property type="entry name" value="TIL_dom"/>
</dbReference>
<keyword evidence="1" id="KW-0646">Protease inhibitor</keyword>
<feature type="domain" description="TIL" evidence="4">
    <location>
        <begin position="55"/>
        <end position="104"/>
    </location>
</feature>
<feature type="domain" description="TIL" evidence="4">
    <location>
        <begin position="6"/>
        <end position="33"/>
    </location>
</feature>
<organism evidence="5 6">
    <name type="scientific">Oesophagostomum dentatum</name>
    <name type="common">Nodular worm</name>
    <dbReference type="NCBI Taxonomy" id="61180"/>
    <lineage>
        <taxon>Eukaryota</taxon>
        <taxon>Metazoa</taxon>
        <taxon>Ecdysozoa</taxon>
        <taxon>Nematoda</taxon>
        <taxon>Chromadorea</taxon>
        <taxon>Rhabditida</taxon>
        <taxon>Rhabditina</taxon>
        <taxon>Rhabditomorpha</taxon>
        <taxon>Strongyloidea</taxon>
        <taxon>Strongylidae</taxon>
        <taxon>Oesophagostomum</taxon>
    </lineage>
</organism>
<dbReference type="GO" id="GO:0004867">
    <property type="term" value="F:serine-type endopeptidase inhibitor activity"/>
    <property type="evidence" value="ECO:0007669"/>
    <property type="project" value="UniProtKB-KW"/>
</dbReference>
<evidence type="ECO:0000256" key="2">
    <source>
        <dbReference type="ARBA" id="ARBA00022900"/>
    </source>
</evidence>
<dbReference type="InterPro" id="IPR036084">
    <property type="entry name" value="Ser_inhib-like_sf"/>
</dbReference>
<sequence>LISLPQEVCTEQCVIGCQCKSGFYRNDKNVCVSNCGEGSLHLFILGGKPPKPKKCPRNEEYKECGTACEPSCKNPNPQICTLQCVIGCQCKKGFFRNDKGVCVADCGGKEKPCGENEERKKCGTACEPSCSNPSPVCTKQCILNVCQCKPGYTRDDATNKCISYDSCPKGLHMRNWRGP</sequence>
<accession>A0A0B1SFS7</accession>